<keyword evidence="6" id="KW-0456">Lyase</keyword>
<dbReference type="InterPro" id="IPR000277">
    <property type="entry name" value="Cys/Met-Metab_PyrdxlP-dep_enz"/>
</dbReference>
<dbReference type="PANTHER" id="PTHR11808:SF15">
    <property type="entry name" value="CYSTATHIONINE GAMMA-LYASE"/>
    <property type="match status" value="1"/>
</dbReference>
<evidence type="ECO:0000256" key="2">
    <source>
        <dbReference type="ARBA" id="ARBA00009077"/>
    </source>
</evidence>
<evidence type="ECO:0000256" key="1">
    <source>
        <dbReference type="ARBA" id="ARBA00001933"/>
    </source>
</evidence>
<feature type="modified residue" description="N6-(pyridoxal phosphate)lysine" evidence="4">
    <location>
        <position position="194"/>
    </location>
</feature>
<comment type="cofactor">
    <cofactor evidence="1 5">
        <name>pyridoxal 5'-phosphate</name>
        <dbReference type="ChEBI" id="CHEBI:597326"/>
    </cofactor>
</comment>
<dbReference type="GO" id="GO:0019346">
    <property type="term" value="P:transsulfuration"/>
    <property type="evidence" value="ECO:0007669"/>
    <property type="project" value="InterPro"/>
</dbReference>
<protein>
    <submittedName>
        <fullName evidence="6">Cystathionine gamma-lyase</fullName>
    </submittedName>
</protein>
<evidence type="ECO:0000313" key="6">
    <source>
        <dbReference type="EMBL" id="SHI25338.1"/>
    </source>
</evidence>
<dbReference type="GO" id="GO:0004123">
    <property type="term" value="F:cystathionine gamma-lyase activity"/>
    <property type="evidence" value="ECO:0007669"/>
    <property type="project" value="TreeGrafter"/>
</dbReference>
<dbReference type="FunFam" id="3.40.640.10:FF:000009">
    <property type="entry name" value="Cystathionine gamma-synthase homolog"/>
    <property type="match status" value="1"/>
</dbReference>
<dbReference type="SUPFAM" id="SSF53383">
    <property type="entry name" value="PLP-dependent transferases"/>
    <property type="match status" value="1"/>
</dbReference>
<dbReference type="GO" id="GO:0019343">
    <property type="term" value="P:cysteine biosynthetic process via cystathionine"/>
    <property type="evidence" value="ECO:0007669"/>
    <property type="project" value="TreeGrafter"/>
</dbReference>
<dbReference type="InterPro" id="IPR015424">
    <property type="entry name" value="PyrdxlP-dep_Trfase"/>
</dbReference>
<dbReference type="RefSeq" id="WP_073020926.1">
    <property type="nucleotide sequence ID" value="NZ_FQXU01000009.1"/>
</dbReference>
<proteinExistence type="inferred from homology"/>
<dbReference type="FunFam" id="3.90.1150.10:FF:000033">
    <property type="entry name" value="Cystathionine gamma-synthase"/>
    <property type="match status" value="1"/>
</dbReference>
<gene>
    <name evidence="6" type="ORF">SAMN02745941_03151</name>
</gene>
<dbReference type="Pfam" id="PF01053">
    <property type="entry name" value="Cys_Met_Meta_PP"/>
    <property type="match status" value="1"/>
</dbReference>
<dbReference type="PIRSF" id="PIRSF001434">
    <property type="entry name" value="CGS"/>
    <property type="match status" value="1"/>
</dbReference>
<dbReference type="GO" id="GO:0005737">
    <property type="term" value="C:cytoplasm"/>
    <property type="evidence" value="ECO:0007669"/>
    <property type="project" value="TreeGrafter"/>
</dbReference>
<keyword evidence="3 4" id="KW-0663">Pyridoxal phosphate</keyword>
<evidence type="ECO:0000313" key="7">
    <source>
        <dbReference type="Proteomes" id="UP000184241"/>
    </source>
</evidence>
<dbReference type="GO" id="GO:0003962">
    <property type="term" value="F:cystathionine gamma-synthase activity"/>
    <property type="evidence" value="ECO:0007669"/>
    <property type="project" value="TreeGrafter"/>
</dbReference>
<dbReference type="InterPro" id="IPR054542">
    <property type="entry name" value="Cys_met_metab_PP"/>
</dbReference>
<name>A0A1M5ZMH2_9CLOT</name>
<organism evidence="6 7">
    <name type="scientific">Clostridium intestinale DSM 6191</name>
    <dbReference type="NCBI Taxonomy" id="1121320"/>
    <lineage>
        <taxon>Bacteria</taxon>
        <taxon>Bacillati</taxon>
        <taxon>Bacillota</taxon>
        <taxon>Clostridia</taxon>
        <taxon>Eubacteriales</taxon>
        <taxon>Clostridiaceae</taxon>
        <taxon>Clostridium</taxon>
    </lineage>
</organism>
<evidence type="ECO:0000256" key="5">
    <source>
        <dbReference type="RuleBase" id="RU362118"/>
    </source>
</evidence>
<dbReference type="InterPro" id="IPR015422">
    <property type="entry name" value="PyrdxlP-dep_Trfase_small"/>
</dbReference>
<dbReference type="CDD" id="cd00614">
    <property type="entry name" value="CGS_like"/>
    <property type="match status" value="1"/>
</dbReference>
<accession>A0A1M5ZMH2</accession>
<evidence type="ECO:0000256" key="3">
    <source>
        <dbReference type="ARBA" id="ARBA00022898"/>
    </source>
</evidence>
<dbReference type="Gene3D" id="3.40.640.10">
    <property type="entry name" value="Type I PLP-dependent aspartate aminotransferase-like (Major domain)"/>
    <property type="match status" value="1"/>
</dbReference>
<dbReference type="EMBL" id="FQXU01000009">
    <property type="protein sequence ID" value="SHI25338.1"/>
    <property type="molecule type" value="Genomic_DNA"/>
</dbReference>
<dbReference type="GO" id="GO:0030170">
    <property type="term" value="F:pyridoxal phosphate binding"/>
    <property type="evidence" value="ECO:0007669"/>
    <property type="project" value="InterPro"/>
</dbReference>
<sequence>MKKDSLVIHGGETIDKFTGAVNIPVYLSSTFKQPEFGVSLGYEYARTNNPTREALEKLIADLEGGSRGFGFSSGMSAISTILNLFKSGDKILINNNVYGGTFRVISKVFSNYKLNYDIIEDFNELDFSTVSEDVKGIFIETPTNPLLSITDIEKISEEAHKKNILVIVDNTFMSPYFQNPLNLGADIVIHSATKYLVGHSDIVAGLAVVKDKELGEKIGFLQNAIGAILSPFDSYMLIRGIKTLSVRLEKHEENAKKISRYLNNHELIEKVYYPGLKEHLNHEIQKKQASGYGGIISFKLKEGCDFKKFINSLKLITFGESLGGVESLLCHPATMTHASLPKDLRDRIGIDERLLRLSVGIENSEDLIAEIGRALIISKGED</sequence>
<evidence type="ECO:0000256" key="4">
    <source>
        <dbReference type="PIRSR" id="PIRSR001434-2"/>
    </source>
</evidence>
<dbReference type="Gene3D" id="3.90.1150.10">
    <property type="entry name" value="Aspartate Aminotransferase, domain 1"/>
    <property type="match status" value="1"/>
</dbReference>
<reference evidence="6 7" key="1">
    <citation type="submission" date="2016-11" db="EMBL/GenBank/DDBJ databases">
        <authorList>
            <person name="Jaros S."/>
            <person name="Januszkiewicz K."/>
            <person name="Wedrychowicz H."/>
        </authorList>
    </citation>
    <scope>NUCLEOTIDE SEQUENCE [LARGE SCALE GENOMIC DNA]</scope>
    <source>
        <strain evidence="6 7">DSM 6191</strain>
    </source>
</reference>
<dbReference type="PANTHER" id="PTHR11808">
    <property type="entry name" value="TRANS-SULFURATION ENZYME FAMILY MEMBER"/>
    <property type="match status" value="1"/>
</dbReference>
<comment type="similarity">
    <text evidence="2 5">Belongs to the trans-sulfuration enzymes family.</text>
</comment>
<dbReference type="GO" id="GO:0009086">
    <property type="term" value="P:methionine biosynthetic process"/>
    <property type="evidence" value="ECO:0007669"/>
    <property type="project" value="UniProtKB-ARBA"/>
</dbReference>
<dbReference type="InterPro" id="IPR015421">
    <property type="entry name" value="PyrdxlP-dep_Trfase_major"/>
</dbReference>
<dbReference type="Proteomes" id="UP000184241">
    <property type="component" value="Unassembled WGS sequence"/>
</dbReference>
<dbReference type="AlphaFoldDB" id="A0A1M5ZMH2"/>
<dbReference type="PROSITE" id="PS00868">
    <property type="entry name" value="CYS_MET_METAB_PP"/>
    <property type="match status" value="1"/>
</dbReference>